<dbReference type="AlphaFoldDB" id="A0A4V5MKW2"/>
<protein>
    <submittedName>
        <fullName evidence="1">HopJ type III effector protein</fullName>
    </submittedName>
</protein>
<name>A0A4V5MKW2_9SPHI</name>
<evidence type="ECO:0000313" key="2">
    <source>
        <dbReference type="Proteomes" id="UP000306808"/>
    </source>
</evidence>
<gene>
    <name evidence="1" type="ORF">FAZ15_15605</name>
</gene>
<dbReference type="OrthoDB" id="9790826at2"/>
<dbReference type="Proteomes" id="UP000306808">
    <property type="component" value="Unassembled WGS sequence"/>
</dbReference>
<comment type="caution">
    <text evidence="1">The sequence shown here is derived from an EMBL/GenBank/DDBJ whole genome shotgun (WGS) entry which is preliminary data.</text>
</comment>
<dbReference type="InterPro" id="IPR038604">
    <property type="entry name" value="HopJ_sf"/>
</dbReference>
<accession>A0A4V5MKW2</accession>
<sequence>MAQELIQRLKNKEAKFADVLAFIDERYVHTPTAFTNGKQYNTENENQGSAKVFSFAQIHGLSKDDTLLLFAEHGEAVLASPDAMDHQNIRQFILNGWEGVKFEGASLQAK</sequence>
<evidence type="ECO:0000313" key="1">
    <source>
        <dbReference type="EMBL" id="TJZ54888.1"/>
    </source>
</evidence>
<dbReference type="Gene3D" id="3.20.160.10">
    <property type="entry name" value="vpa0580 domain like"/>
    <property type="match status" value="1"/>
</dbReference>
<keyword evidence="2" id="KW-1185">Reference proteome</keyword>
<dbReference type="InterPro" id="IPR014984">
    <property type="entry name" value="HopJ"/>
</dbReference>
<dbReference type="EMBL" id="SUME01000006">
    <property type="protein sequence ID" value="TJZ54888.1"/>
    <property type="molecule type" value="Genomic_DNA"/>
</dbReference>
<dbReference type="Pfam" id="PF08888">
    <property type="entry name" value="HopJ"/>
    <property type="match status" value="1"/>
</dbReference>
<proteinExistence type="predicted"/>
<reference evidence="1 2" key="1">
    <citation type="submission" date="2019-04" db="EMBL/GenBank/DDBJ databases">
        <title>Sphingobacterium olei sp. nov., isolated from oil-contaminated soil.</title>
        <authorList>
            <person name="Liu B."/>
        </authorList>
    </citation>
    <scope>NUCLEOTIDE SEQUENCE [LARGE SCALE GENOMIC DNA]</scope>
    <source>
        <strain evidence="1 2">HAL-9</strain>
    </source>
</reference>
<dbReference type="RefSeq" id="WP_136902247.1">
    <property type="nucleotide sequence ID" value="NZ_SUME01000006.1"/>
</dbReference>
<organism evidence="1 2">
    <name type="scientific">Sphingobacterium olei</name>
    <dbReference type="NCBI Taxonomy" id="2571155"/>
    <lineage>
        <taxon>Bacteria</taxon>
        <taxon>Pseudomonadati</taxon>
        <taxon>Bacteroidota</taxon>
        <taxon>Sphingobacteriia</taxon>
        <taxon>Sphingobacteriales</taxon>
        <taxon>Sphingobacteriaceae</taxon>
        <taxon>Sphingobacterium</taxon>
    </lineage>
</organism>